<evidence type="ECO:0000256" key="4">
    <source>
        <dbReference type="ARBA" id="ARBA00023004"/>
    </source>
</evidence>
<evidence type="ECO:0000256" key="2">
    <source>
        <dbReference type="ARBA" id="ARBA00010617"/>
    </source>
</evidence>
<dbReference type="InterPro" id="IPR002403">
    <property type="entry name" value="Cyt_P450_E_grp-IV"/>
</dbReference>
<keyword evidence="7" id="KW-1185">Reference proteome</keyword>
<evidence type="ECO:0000256" key="5">
    <source>
        <dbReference type="RuleBase" id="RU000461"/>
    </source>
</evidence>
<keyword evidence="5" id="KW-0560">Oxidoreductase</keyword>
<accession>A0ABR3T544</accession>
<dbReference type="PANTHER" id="PTHR24305">
    <property type="entry name" value="CYTOCHROME P450"/>
    <property type="match status" value="1"/>
</dbReference>
<evidence type="ECO:0008006" key="8">
    <source>
        <dbReference type="Google" id="ProtNLM"/>
    </source>
</evidence>
<dbReference type="InterPro" id="IPR036396">
    <property type="entry name" value="Cyt_P450_sf"/>
</dbReference>
<evidence type="ECO:0000313" key="7">
    <source>
        <dbReference type="Proteomes" id="UP001521184"/>
    </source>
</evidence>
<comment type="caution">
    <text evidence="6">The sequence shown here is derived from an EMBL/GenBank/DDBJ whole genome shotgun (WGS) entry which is preliminary data.</text>
</comment>
<dbReference type="PANTHER" id="PTHR24305:SF152">
    <property type="entry name" value="P450, PUTATIVE (EUROFUNG)-RELATED"/>
    <property type="match status" value="1"/>
</dbReference>
<proteinExistence type="inferred from homology"/>
<dbReference type="InterPro" id="IPR050121">
    <property type="entry name" value="Cytochrome_P450_monoxygenase"/>
</dbReference>
<comment type="cofactor">
    <cofactor evidence="1">
        <name>heme</name>
        <dbReference type="ChEBI" id="CHEBI:30413"/>
    </cofactor>
</comment>
<name>A0ABR3T544_9PEZI</name>
<dbReference type="PROSITE" id="PS00086">
    <property type="entry name" value="CYTOCHROME_P450"/>
    <property type="match status" value="1"/>
</dbReference>
<dbReference type="InterPro" id="IPR001128">
    <property type="entry name" value="Cyt_P450"/>
</dbReference>
<evidence type="ECO:0000256" key="1">
    <source>
        <dbReference type="ARBA" id="ARBA00001971"/>
    </source>
</evidence>
<dbReference type="PRINTS" id="PR00465">
    <property type="entry name" value="EP450IV"/>
</dbReference>
<dbReference type="Gene3D" id="1.10.630.10">
    <property type="entry name" value="Cytochrome P450"/>
    <property type="match status" value="1"/>
</dbReference>
<keyword evidence="5" id="KW-0503">Monooxygenase</keyword>
<keyword evidence="5" id="KW-0349">Heme</keyword>
<gene>
    <name evidence="6" type="ORF">SLS58_010654</name>
</gene>
<evidence type="ECO:0000256" key="3">
    <source>
        <dbReference type="ARBA" id="ARBA00022723"/>
    </source>
</evidence>
<reference evidence="6 7" key="1">
    <citation type="journal article" date="2023" name="Plant Dis.">
        <title>First Report of Diplodia intermedia Causing Canker and Dieback Diseases on Apple Trees in Canada.</title>
        <authorList>
            <person name="Ellouze W."/>
            <person name="Ilyukhin E."/>
            <person name="Sulman M."/>
            <person name="Ali S."/>
        </authorList>
    </citation>
    <scope>NUCLEOTIDE SEQUENCE [LARGE SCALE GENOMIC DNA]</scope>
    <source>
        <strain evidence="6 7">M45-28</strain>
    </source>
</reference>
<dbReference type="Pfam" id="PF00067">
    <property type="entry name" value="p450"/>
    <property type="match status" value="1"/>
</dbReference>
<keyword evidence="3 5" id="KW-0479">Metal-binding</keyword>
<protein>
    <recommendedName>
        <fullName evidence="8">Cytochrome P450</fullName>
    </recommendedName>
</protein>
<sequence>MSPQSLLALALLTYVLGIAVYRLTLHPLAKIPGPKLAAITQLYQTFYCYYRNESRFYQHIERLHEKYGPVVRITPTEVSLNDPDNYSKIYHVGSKYCKAPDYYRVFGAPAAFFTTVPNRLHAARRAPVNPFFSRRGVQSLEPVVQDKARVLVGRLRAELDARGECELHDLFSALSVDVASEYAFDDCYDLLHADGGGRAFSRMVRGVLRSFWFFMQSATVEAVALRLPRAVAELNPAIRHYNALVEGTRRKVAETKRQVESGQVRPLRRSIFHDLLTTTPPTTKEDGGAVQPPSVDDMTDIALTIIVAAAAATGNALSMIAYHVLSNVQVRDELHAELLAAFPDEHQPMQWAALEKLPLLAAVIKEGLRLSYGVIGRLPRVVPEPGAVFNGHAIPAGSIVGMSSWTMHRTPSVFPEPDKFDPSRWLDPAAARRLSPYLVSFGKDSRQCIGMPLAYCELYVTVATIFRSLGSDLEVNGTGPEDLVFEDYFSGYHPEKANPLRVRRAASQA</sequence>
<dbReference type="SUPFAM" id="SSF48264">
    <property type="entry name" value="Cytochrome P450"/>
    <property type="match status" value="1"/>
</dbReference>
<comment type="similarity">
    <text evidence="2 5">Belongs to the cytochrome P450 family.</text>
</comment>
<evidence type="ECO:0000313" key="6">
    <source>
        <dbReference type="EMBL" id="KAL1634458.1"/>
    </source>
</evidence>
<dbReference type="InterPro" id="IPR017972">
    <property type="entry name" value="Cyt_P450_CS"/>
</dbReference>
<keyword evidence="4 5" id="KW-0408">Iron</keyword>
<dbReference type="CDD" id="cd11062">
    <property type="entry name" value="CYP58-like"/>
    <property type="match status" value="1"/>
</dbReference>
<organism evidence="6 7">
    <name type="scientific">Diplodia intermedia</name>
    <dbReference type="NCBI Taxonomy" id="856260"/>
    <lineage>
        <taxon>Eukaryota</taxon>
        <taxon>Fungi</taxon>
        <taxon>Dikarya</taxon>
        <taxon>Ascomycota</taxon>
        <taxon>Pezizomycotina</taxon>
        <taxon>Dothideomycetes</taxon>
        <taxon>Dothideomycetes incertae sedis</taxon>
        <taxon>Botryosphaeriales</taxon>
        <taxon>Botryosphaeriaceae</taxon>
        <taxon>Diplodia</taxon>
    </lineage>
</organism>
<dbReference type="Proteomes" id="UP001521184">
    <property type="component" value="Unassembled WGS sequence"/>
</dbReference>
<dbReference type="EMBL" id="JAKEKT020000131">
    <property type="protein sequence ID" value="KAL1634458.1"/>
    <property type="molecule type" value="Genomic_DNA"/>
</dbReference>